<dbReference type="PANTHER" id="PTHR18841:SF0">
    <property type="entry name" value="VITELLINE MEMBRANE OUTER LAYER 1 HOMOLOG A-RELATED"/>
    <property type="match status" value="1"/>
</dbReference>
<reference evidence="3" key="1">
    <citation type="journal article" date="2016" name="Nat. Commun.">
        <title>The Gonium pectorale genome demonstrates co-option of cell cycle regulation during the evolution of multicellularity.</title>
        <authorList>
            <person name="Hanschen E.R."/>
            <person name="Marriage T.N."/>
            <person name="Ferris P.J."/>
            <person name="Hamaji T."/>
            <person name="Toyoda A."/>
            <person name="Fujiyama A."/>
            <person name="Neme R."/>
            <person name="Noguchi H."/>
            <person name="Minakuchi Y."/>
            <person name="Suzuki M."/>
            <person name="Kawai-Toyooka H."/>
            <person name="Smith D.R."/>
            <person name="Sparks H."/>
            <person name="Anderson J."/>
            <person name="Bakaric R."/>
            <person name="Luria V."/>
            <person name="Karger A."/>
            <person name="Kirschner M.W."/>
            <person name="Durand P.M."/>
            <person name="Michod R.E."/>
            <person name="Nozaki H."/>
            <person name="Olson B.J."/>
        </authorList>
    </citation>
    <scope>NUCLEOTIDE SEQUENCE [LARGE SCALE GENOMIC DNA]</scope>
    <source>
        <strain evidence="3">NIES-2863</strain>
    </source>
</reference>
<organism evidence="2 3">
    <name type="scientific">Gonium pectorale</name>
    <name type="common">Green alga</name>
    <dbReference type="NCBI Taxonomy" id="33097"/>
    <lineage>
        <taxon>Eukaryota</taxon>
        <taxon>Viridiplantae</taxon>
        <taxon>Chlorophyta</taxon>
        <taxon>core chlorophytes</taxon>
        <taxon>Chlorophyceae</taxon>
        <taxon>CS clade</taxon>
        <taxon>Chlamydomonadales</taxon>
        <taxon>Volvocaceae</taxon>
        <taxon>Gonium</taxon>
    </lineage>
</organism>
<keyword evidence="3" id="KW-1185">Reference proteome</keyword>
<dbReference type="InterPro" id="IPR036706">
    <property type="entry name" value="VOMI_sf"/>
</dbReference>
<feature type="domain" description="Ricin B lectin" evidence="1">
    <location>
        <begin position="90"/>
        <end position="234"/>
    </location>
</feature>
<dbReference type="PROSITE" id="PS50231">
    <property type="entry name" value="RICIN_B_LECTIN"/>
    <property type="match status" value="2"/>
</dbReference>
<accession>A0A150GGK3</accession>
<evidence type="ECO:0000259" key="1">
    <source>
        <dbReference type="SMART" id="SM00458"/>
    </source>
</evidence>
<gene>
    <name evidence="2" type="ORF">GPECTOR_27g650</name>
</gene>
<dbReference type="InterPro" id="IPR035992">
    <property type="entry name" value="Ricin_B-like_lectins"/>
</dbReference>
<evidence type="ECO:0000313" key="2">
    <source>
        <dbReference type="EMBL" id="KXZ48480.1"/>
    </source>
</evidence>
<dbReference type="SUPFAM" id="SSF51092">
    <property type="entry name" value="Vitelline membrane outer protein-I (VMO-I)"/>
    <property type="match status" value="1"/>
</dbReference>
<dbReference type="PANTHER" id="PTHR18841">
    <property type="entry name" value="VITELLINE MEMBRANE OUTER LAYER PROTEIN I-RELATED"/>
    <property type="match status" value="1"/>
</dbReference>
<dbReference type="InterPro" id="IPR000772">
    <property type="entry name" value="Ricin_B_lectin"/>
</dbReference>
<dbReference type="Proteomes" id="UP000075714">
    <property type="component" value="Unassembled WGS sequence"/>
</dbReference>
<dbReference type="SUPFAM" id="SSF50370">
    <property type="entry name" value="Ricin B-like lectins"/>
    <property type="match status" value="2"/>
</dbReference>
<dbReference type="OrthoDB" id="6770063at2759"/>
<name>A0A150GGK3_GONPE</name>
<dbReference type="EMBL" id="LSYV01000028">
    <property type="protein sequence ID" value="KXZ48480.1"/>
    <property type="molecule type" value="Genomic_DNA"/>
</dbReference>
<dbReference type="Pfam" id="PF00652">
    <property type="entry name" value="Ricin_B_lectin"/>
    <property type="match status" value="2"/>
</dbReference>
<evidence type="ECO:0000313" key="3">
    <source>
        <dbReference type="Proteomes" id="UP000075714"/>
    </source>
</evidence>
<dbReference type="GO" id="GO:0005615">
    <property type="term" value="C:extracellular space"/>
    <property type="evidence" value="ECO:0007669"/>
    <property type="project" value="TreeGrafter"/>
</dbReference>
<comment type="caution">
    <text evidence="2">The sequence shown here is derived from an EMBL/GenBank/DDBJ whole genome shotgun (WGS) entry which is preliminary data.</text>
</comment>
<feature type="domain" description="Ricin B lectin" evidence="1">
    <location>
        <begin position="242"/>
        <end position="369"/>
    </location>
</feature>
<sequence length="373" mass="39023">MRIEGKGGDDTAANSIVFQCSNARGTDVIAHTGFWGDWTATRYCPGETYICGLQTRVESSDASDDTAMNGLRIACCNFPTNTETAVISSGAIMTRGSATSGTCLDVTFNNQSPGTFIQQWACSSGENAAQYFTITSTSTGAYTITTTQKGLCLTVQNGGTGYGTRIILDNCVNGARNQAWSIVPVGSDRANIFTVRPTHASEMCLDISGSSSANGAVVQLWGCNGTPAQFFSLSLPTRANTGSVQALAGENDRCLDVSGNRQNPGTYIQTFTVTAAGTNAYQLKSSGGFCMTVQNAGSFSGARIIIDRCVNGASNQLFRASAGYQGGVSLSPFHATNLCLDVSNGSTNNGAVVQLWNCNGSKSQSWKVTLPVS</sequence>
<dbReference type="CDD" id="cd00161">
    <property type="entry name" value="beta-trefoil_Ricin-like"/>
    <property type="match status" value="2"/>
</dbReference>
<dbReference type="Gene3D" id="2.80.10.50">
    <property type="match status" value="4"/>
</dbReference>
<dbReference type="AlphaFoldDB" id="A0A150GGK3"/>
<protein>
    <recommendedName>
        <fullName evidence="1">Ricin B lectin domain-containing protein</fullName>
    </recommendedName>
</protein>
<dbReference type="InterPro" id="IPR005515">
    <property type="entry name" value="VOMI"/>
</dbReference>
<dbReference type="Gene3D" id="2.100.10.20">
    <property type="entry name" value="Vitelline membrane outer layer protein I (VOMI)"/>
    <property type="match status" value="1"/>
</dbReference>
<proteinExistence type="predicted"/>
<dbReference type="SMART" id="SM00458">
    <property type="entry name" value="RICIN"/>
    <property type="match status" value="2"/>
</dbReference>
<dbReference type="Pfam" id="PF03762">
    <property type="entry name" value="VOMI"/>
    <property type="match status" value="1"/>
</dbReference>